<protein>
    <submittedName>
        <fullName evidence="7">OPT/YSL family transporter</fullName>
    </submittedName>
</protein>
<dbReference type="RefSeq" id="WP_037232414.1">
    <property type="nucleotide sequence ID" value="NZ_JAEMUK010000079.1"/>
</dbReference>
<dbReference type="GO" id="GO:0035673">
    <property type="term" value="F:oligopeptide transmembrane transporter activity"/>
    <property type="evidence" value="ECO:0007669"/>
    <property type="project" value="InterPro"/>
</dbReference>
<evidence type="ECO:0000313" key="7">
    <source>
        <dbReference type="EMBL" id="MBJ7544549.1"/>
    </source>
</evidence>
<sequence length="629" mass="67672">MDHSLDPPDIPERITRPDRSPLRAITWQSVIGAALISSLVAGAYPYIVLKLGFGPNASVVSAFLGAMFLNVTAYSTRGQNRFLNNVIQTAGTSAASTAFMCVVAAAFGYLDLNDTVEMHLKIAPWPMFLWLTCSGIIGVVFTVIFRRHILDDPRMVFASGVAAAETIEVLDSHPSEARHKMRALGLTAVASAGVVLLREGLGWLPTLYLAKPYRLGFEWSFLNVGSGLLVGINVGLSMLLGTLVTGYIVGPWVIGSGIGDDIVRGQIAPEYWDRCQALVALVKPAPDQALFISQHCGLMQNMHAQKYFPIVVFWVMWPATALMVTATFTTLFMKWRSIAEIFQDLHIERGFREKDIPLRAVAISAVCLTILLAVIQHAFFQMSYLQTFVAVLASLPLMLIGMRVQGETNIGPVSAMANALQALFAVFWPTHISSNLIAAGIAGNITSQSEGMIQDYRTGRIIGSSPQILTYVQIATVPIGAAAVAIMYPILIEKYGLGGDGLVAPTGLKIANMAVLLSKGIEALPEYALLATIIAGIAGIVVSVIRELSDRAWVGWIPSVTGFGFALILPGELNIPIALGGVAGFVWRRFHRQTYDRYAITVASGMIAGEALLGGLLIPLLAAVGVHIR</sequence>
<comment type="caution">
    <text evidence="7">The sequence shown here is derived from an EMBL/GenBank/DDBJ whole genome shotgun (WGS) entry which is preliminary data.</text>
</comment>
<accession>A0A8I1GG66</accession>
<evidence type="ECO:0000256" key="3">
    <source>
        <dbReference type="ARBA" id="ARBA00022692"/>
    </source>
</evidence>
<comment type="subcellular location">
    <subcellularLocation>
        <location evidence="1">Membrane</location>
        <topology evidence="1">Multi-pass membrane protein</topology>
    </subcellularLocation>
</comment>
<dbReference type="PANTHER" id="PTHR31645:SF0">
    <property type="entry name" value="OLIGOPEPTIDE TRANSPORTER YGL114W-RELATED"/>
    <property type="match status" value="1"/>
</dbReference>
<gene>
    <name evidence="7" type="ORF">JDN41_13415</name>
</gene>
<name>A0A8I1GG66_9HYPH</name>
<dbReference type="Proteomes" id="UP000623250">
    <property type="component" value="Unassembled WGS sequence"/>
</dbReference>
<feature type="transmembrane region" description="Helical" evidence="6">
    <location>
        <begin position="356"/>
        <end position="375"/>
    </location>
</feature>
<feature type="transmembrane region" description="Helical" evidence="6">
    <location>
        <begin position="307"/>
        <end position="328"/>
    </location>
</feature>
<dbReference type="PANTHER" id="PTHR31645">
    <property type="entry name" value="OLIGOPEPTIDE TRANSPORTER YGL114W-RELATED"/>
    <property type="match status" value="1"/>
</dbReference>
<dbReference type="Pfam" id="PF03169">
    <property type="entry name" value="OPT"/>
    <property type="match status" value="1"/>
</dbReference>
<evidence type="ECO:0000256" key="1">
    <source>
        <dbReference type="ARBA" id="ARBA00004141"/>
    </source>
</evidence>
<feature type="transmembrane region" description="Helical" evidence="6">
    <location>
        <begin position="53"/>
        <end position="74"/>
    </location>
</feature>
<evidence type="ECO:0000256" key="6">
    <source>
        <dbReference type="SAM" id="Phobius"/>
    </source>
</evidence>
<organism evidence="7 8">
    <name type="scientific">Rhodomicrobium udaipurense</name>
    <dbReference type="NCBI Taxonomy" id="1202716"/>
    <lineage>
        <taxon>Bacteria</taxon>
        <taxon>Pseudomonadati</taxon>
        <taxon>Pseudomonadota</taxon>
        <taxon>Alphaproteobacteria</taxon>
        <taxon>Hyphomicrobiales</taxon>
        <taxon>Hyphomicrobiaceae</taxon>
        <taxon>Rhodomicrobium</taxon>
    </lineage>
</organism>
<keyword evidence="8" id="KW-1185">Reference proteome</keyword>
<feature type="transmembrane region" description="Helical" evidence="6">
    <location>
        <begin position="183"/>
        <end position="204"/>
    </location>
</feature>
<evidence type="ECO:0000256" key="5">
    <source>
        <dbReference type="ARBA" id="ARBA00023136"/>
    </source>
</evidence>
<evidence type="ECO:0000313" key="8">
    <source>
        <dbReference type="Proteomes" id="UP000623250"/>
    </source>
</evidence>
<dbReference type="EMBL" id="JAEMUK010000079">
    <property type="protein sequence ID" value="MBJ7544549.1"/>
    <property type="molecule type" value="Genomic_DNA"/>
</dbReference>
<feature type="transmembrane region" description="Helical" evidence="6">
    <location>
        <begin position="25"/>
        <end position="47"/>
    </location>
</feature>
<keyword evidence="5 6" id="KW-0472">Membrane</keyword>
<keyword evidence="2" id="KW-0813">Transport</keyword>
<keyword evidence="4 6" id="KW-1133">Transmembrane helix</keyword>
<feature type="transmembrane region" description="Helical" evidence="6">
    <location>
        <begin position="382"/>
        <end position="402"/>
    </location>
</feature>
<feature type="transmembrane region" description="Helical" evidence="6">
    <location>
        <begin position="468"/>
        <end position="491"/>
    </location>
</feature>
<dbReference type="GO" id="GO:0016020">
    <property type="term" value="C:membrane"/>
    <property type="evidence" value="ECO:0007669"/>
    <property type="project" value="UniProtKB-SubCell"/>
</dbReference>
<dbReference type="InterPro" id="IPR004813">
    <property type="entry name" value="OPT"/>
</dbReference>
<keyword evidence="3 6" id="KW-0812">Transmembrane</keyword>
<feature type="transmembrane region" description="Helical" evidence="6">
    <location>
        <begin position="224"/>
        <end position="249"/>
    </location>
</feature>
<feature type="transmembrane region" description="Helical" evidence="6">
    <location>
        <begin position="599"/>
        <end position="628"/>
    </location>
</feature>
<evidence type="ECO:0000256" key="2">
    <source>
        <dbReference type="ARBA" id="ARBA00022448"/>
    </source>
</evidence>
<feature type="transmembrane region" description="Helical" evidence="6">
    <location>
        <begin position="422"/>
        <end position="447"/>
    </location>
</feature>
<dbReference type="InterPro" id="IPR045035">
    <property type="entry name" value="YSL-like"/>
</dbReference>
<evidence type="ECO:0000256" key="4">
    <source>
        <dbReference type="ARBA" id="ARBA00022989"/>
    </source>
</evidence>
<proteinExistence type="predicted"/>
<feature type="transmembrane region" description="Helical" evidence="6">
    <location>
        <begin position="122"/>
        <end position="145"/>
    </location>
</feature>
<feature type="transmembrane region" description="Helical" evidence="6">
    <location>
        <begin position="86"/>
        <end position="110"/>
    </location>
</feature>
<reference evidence="7 8" key="1">
    <citation type="submission" date="2020-12" db="EMBL/GenBank/DDBJ databases">
        <title>Revised draft genomes of Rhodomicrobium vannielii ATCC 17100 and Rhodomicrobium udaipurense JA643.</title>
        <authorList>
            <person name="Conners E.M."/>
            <person name="Davenport E.J."/>
            <person name="Bose A."/>
        </authorList>
    </citation>
    <scope>NUCLEOTIDE SEQUENCE [LARGE SCALE GENOMIC DNA]</scope>
    <source>
        <strain evidence="7 8">JA643</strain>
    </source>
</reference>
<dbReference type="AlphaFoldDB" id="A0A8I1GG66"/>
<feature type="transmembrane region" description="Helical" evidence="6">
    <location>
        <begin position="565"/>
        <end position="587"/>
    </location>
</feature>
<feature type="transmembrane region" description="Helical" evidence="6">
    <location>
        <begin position="527"/>
        <end position="545"/>
    </location>
</feature>